<dbReference type="AlphaFoldDB" id="C8PM89"/>
<gene>
    <name evidence="2" type="ORF">TREVI0001_0501</name>
</gene>
<proteinExistence type="predicted"/>
<evidence type="ECO:0000313" key="2">
    <source>
        <dbReference type="EMBL" id="EEV21306.1"/>
    </source>
</evidence>
<dbReference type="EMBL" id="ACYH01000011">
    <property type="protein sequence ID" value="EEV21306.1"/>
    <property type="molecule type" value="Genomic_DNA"/>
</dbReference>
<evidence type="ECO:0000256" key="1">
    <source>
        <dbReference type="SAM" id="Phobius"/>
    </source>
</evidence>
<sequence>MPFSAVEDNSDRKKVFLSEADLSKRSTLLRHIRFFLSVYLQLFFLFTRYYMLSF</sequence>
<keyword evidence="1" id="KW-0472">Membrane</keyword>
<comment type="caution">
    <text evidence="2">The sequence shown here is derived from an EMBL/GenBank/DDBJ whole genome shotgun (WGS) entry which is preliminary data.</text>
</comment>
<accession>C8PM89</accession>
<keyword evidence="1" id="KW-0812">Transmembrane</keyword>
<keyword evidence="1" id="KW-1133">Transmembrane helix</keyword>
<feature type="transmembrane region" description="Helical" evidence="1">
    <location>
        <begin position="32"/>
        <end position="51"/>
    </location>
</feature>
<evidence type="ECO:0000313" key="3">
    <source>
        <dbReference type="Proteomes" id="UP000004509"/>
    </source>
</evidence>
<reference evidence="2 3" key="1">
    <citation type="submission" date="2009-07" db="EMBL/GenBank/DDBJ databases">
        <authorList>
            <person name="Madupu R."/>
            <person name="Sebastian Y."/>
            <person name="Durkin A.S."/>
            <person name="Torralba M."/>
            <person name="Methe B."/>
            <person name="Sutton G.G."/>
            <person name="Strausberg R.L."/>
            <person name="Nelson K.E."/>
        </authorList>
    </citation>
    <scope>NUCLEOTIDE SEQUENCE [LARGE SCALE GENOMIC DNA]</scope>
    <source>
        <strain evidence="2 3">ATCC 35580</strain>
    </source>
</reference>
<dbReference type="Proteomes" id="UP000004509">
    <property type="component" value="Unassembled WGS sequence"/>
</dbReference>
<organism evidence="2 3">
    <name type="scientific">Treponema vincentii ATCC 35580</name>
    <dbReference type="NCBI Taxonomy" id="596324"/>
    <lineage>
        <taxon>Bacteria</taxon>
        <taxon>Pseudomonadati</taxon>
        <taxon>Spirochaetota</taxon>
        <taxon>Spirochaetia</taxon>
        <taxon>Spirochaetales</taxon>
        <taxon>Treponemataceae</taxon>
        <taxon>Treponema</taxon>
    </lineage>
</organism>
<protein>
    <submittedName>
        <fullName evidence="2">Uncharacterized protein</fullName>
    </submittedName>
</protein>
<name>C8PM89_9SPIR</name>
<dbReference type="STRING" id="596324.TREVI0001_0501"/>